<reference evidence="4" key="1">
    <citation type="submission" date="2020-07" db="EMBL/GenBank/DDBJ databases">
        <title>Multicomponent nature underlies the extraordinary mechanical properties of spider dragline silk.</title>
        <authorList>
            <person name="Kono N."/>
            <person name="Nakamura H."/>
            <person name="Mori M."/>
            <person name="Yoshida Y."/>
            <person name="Ohtoshi R."/>
            <person name="Malay A.D."/>
            <person name="Moran D.A.P."/>
            <person name="Tomita M."/>
            <person name="Numata K."/>
            <person name="Arakawa K."/>
        </authorList>
    </citation>
    <scope>NUCLEOTIDE SEQUENCE</scope>
</reference>
<sequence length="256" mass="29727">MLKRNIIRPSESPWSSPVVLVRKKDGSWRFCVDYRRLNQVTKKDVYPLPRIDDTLDCLKGVQYFSSMDMHSDDIIVLSLTFNDHLRRIDCVLSCIQDAGLVLNPRKCYFGATEIKVLGHLVSGKGVKPDPDKLEAVNSFPTPKKIQDVRSFLGLCSYYRRFIKNFCFRSKPLQQLLKGDSKFHWEKAQEDSFRDLKSALTSPPVLALYDKNTPTELHTYASEPSRCFFTLLERRSRIFHYAIKEPRARQDSQFLVL</sequence>
<dbReference type="PANTHER" id="PTHR37984">
    <property type="entry name" value="PROTEIN CBG26694"/>
    <property type="match status" value="1"/>
</dbReference>
<dbReference type="EMBL" id="BMAO01000693">
    <property type="protein sequence ID" value="GFQ68628.1"/>
    <property type="molecule type" value="Genomic_DNA"/>
</dbReference>
<dbReference type="InterPro" id="IPR043128">
    <property type="entry name" value="Rev_trsase/Diguanyl_cyclase"/>
</dbReference>
<proteinExistence type="predicted"/>
<keyword evidence="2" id="KW-0511">Multifunctional enzyme</keyword>
<dbReference type="SUPFAM" id="SSF56672">
    <property type="entry name" value="DNA/RNA polymerases"/>
    <property type="match status" value="1"/>
</dbReference>
<dbReference type="GO" id="GO:0003964">
    <property type="term" value="F:RNA-directed DNA polymerase activity"/>
    <property type="evidence" value="ECO:0007669"/>
    <property type="project" value="UniProtKB-EC"/>
</dbReference>
<evidence type="ECO:0000256" key="2">
    <source>
        <dbReference type="ARBA" id="ARBA00023268"/>
    </source>
</evidence>
<evidence type="ECO:0000313" key="5">
    <source>
        <dbReference type="Proteomes" id="UP000887116"/>
    </source>
</evidence>
<dbReference type="AlphaFoldDB" id="A0A8X6KDI6"/>
<evidence type="ECO:0000259" key="3">
    <source>
        <dbReference type="Pfam" id="PF17919"/>
    </source>
</evidence>
<gene>
    <name evidence="4" type="primary">TY3B-I</name>
    <name evidence="4" type="ORF">TNCT_86801</name>
</gene>
<accession>A0A8X6KDI6</accession>
<dbReference type="Gene3D" id="3.10.10.10">
    <property type="entry name" value="HIV Type 1 Reverse Transcriptase, subunit A, domain 1"/>
    <property type="match status" value="1"/>
</dbReference>
<dbReference type="CDD" id="cd01647">
    <property type="entry name" value="RT_LTR"/>
    <property type="match status" value="1"/>
</dbReference>
<protein>
    <recommendedName>
        <fullName evidence="1">RNA-directed DNA polymerase</fullName>
        <ecNumber evidence="1">2.7.7.49</ecNumber>
    </recommendedName>
</protein>
<dbReference type="InterPro" id="IPR041577">
    <property type="entry name" value="RT_RNaseH_2"/>
</dbReference>
<comment type="caution">
    <text evidence="4">The sequence shown here is derived from an EMBL/GenBank/DDBJ whole genome shotgun (WGS) entry which is preliminary data.</text>
</comment>
<dbReference type="Proteomes" id="UP000887116">
    <property type="component" value="Unassembled WGS sequence"/>
</dbReference>
<dbReference type="InterPro" id="IPR050951">
    <property type="entry name" value="Retrovirus_Pol_polyprotein"/>
</dbReference>
<keyword evidence="5" id="KW-1185">Reference proteome</keyword>
<name>A0A8X6KDI6_TRICU</name>
<feature type="domain" description="Reverse transcriptase/retrotransposon-derived protein RNase H-like" evidence="3">
    <location>
        <begin position="184"/>
        <end position="222"/>
    </location>
</feature>
<evidence type="ECO:0000313" key="4">
    <source>
        <dbReference type="EMBL" id="GFQ68628.1"/>
    </source>
</evidence>
<dbReference type="EC" id="2.7.7.49" evidence="1"/>
<dbReference type="OrthoDB" id="8060624at2759"/>
<dbReference type="FunFam" id="3.30.70.270:FF:000020">
    <property type="entry name" value="Transposon Tf2-6 polyprotein-like Protein"/>
    <property type="match status" value="1"/>
</dbReference>
<evidence type="ECO:0000256" key="1">
    <source>
        <dbReference type="ARBA" id="ARBA00012493"/>
    </source>
</evidence>
<dbReference type="Pfam" id="PF17919">
    <property type="entry name" value="RT_RNaseH_2"/>
    <property type="match status" value="1"/>
</dbReference>
<organism evidence="4 5">
    <name type="scientific">Trichonephila clavata</name>
    <name type="common">Joro spider</name>
    <name type="synonym">Nephila clavata</name>
    <dbReference type="NCBI Taxonomy" id="2740835"/>
    <lineage>
        <taxon>Eukaryota</taxon>
        <taxon>Metazoa</taxon>
        <taxon>Ecdysozoa</taxon>
        <taxon>Arthropoda</taxon>
        <taxon>Chelicerata</taxon>
        <taxon>Arachnida</taxon>
        <taxon>Araneae</taxon>
        <taxon>Araneomorphae</taxon>
        <taxon>Entelegynae</taxon>
        <taxon>Araneoidea</taxon>
        <taxon>Nephilidae</taxon>
        <taxon>Trichonephila</taxon>
    </lineage>
</organism>
<dbReference type="InterPro" id="IPR043502">
    <property type="entry name" value="DNA/RNA_pol_sf"/>
</dbReference>
<dbReference type="PANTHER" id="PTHR37984:SF5">
    <property type="entry name" value="PROTEIN NYNRIN-LIKE"/>
    <property type="match status" value="1"/>
</dbReference>
<dbReference type="Gene3D" id="3.30.70.270">
    <property type="match status" value="3"/>
</dbReference>